<name>A0A838ZTG9_9FLAO</name>
<feature type="chain" id="PRO_5032721076" evidence="1">
    <location>
        <begin position="22"/>
        <end position="374"/>
    </location>
</feature>
<dbReference type="Pfam" id="PF01551">
    <property type="entry name" value="Peptidase_M23"/>
    <property type="match status" value="1"/>
</dbReference>
<dbReference type="PANTHER" id="PTHR21666">
    <property type="entry name" value="PEPTIDASE-RELATED"/>
    <property type="match status" value="1"/>
</dbReference>
<dbReference type="CDD" id="cd12797">
    <property type="entry name" value="M23_peptidase"/>
    <property type="match status" value="1"/>
</dbReference>
<dbReference type="InterPro" id="IPR011055">
    <property type="entry name" value="Dup_hybrid_motif"/>
</dbReference>
<protein>
    <submittedName>
        <fullName evidence="3">M23 family metallopeptidase</fullName>
    </submittedName>
</protein>
<feature type="signal peptide" evidence="1">
    <location>
        <begin position="1"/>
        <end position="21"/>
    </location>
</feature>
<dbReference type="InterPro" id="IPR050570">
    <property type="entry name" value="Cell_wall_metabolism_enzyme"/>
</dbReference>
<comment type="caution">
    <text evidence="3">The sequence shown here is derived from an EMBL/GenBank/DDBJ whole genome shotgun (WGS) entry which is preliminary data.</text>
</comment>
<feature type="domain" description="M23ase beta-sheet core" evidence="2">
    <location>
        <begin position="213"/>
        <end position="309"/>
    </location>
</feature>
<gene>
    <name evidence="3" type="ORF">HU137_10810</name>
</gene>
<evidence type="ECO:0000313" key="3">
    <source>
        <dbReference type="EMBL" id="MBA5630262.1"/>
    </source>
</evidence>
<dbReference type="InterPro" id="IPR016047">
    <property type="entry name" value="M23ase_b-sheet_dom"/>
</dbReference>
<evidence type="ECO:0000259" key="2">
    <source>
        <dbReference type="Pfam" id="PF01551"/>
    </source>
</evidence>
<proteinExistence type="predicted"/>
<evidence type="ECO:0000313" key="4">
    <source>
        <dbReference type="Proteomes" id="UP000552241"/>
    </source>
</evidence>
<dbReference type="PANTHER" id="PTHR21666:SF270">
    <property type="entry name" value="MUREIN HYDROLASE ACTIVATOR ENVC"/>
    <property type="match status" value="1"/>
</dbReference>
<dbReference type="GO" id="GO:0004222">
    <property type="term" value="F:metalloendopeptidase activity"/>
    <property type="evidence" value="ECO:0007669"/>
    <property type="project" value="TreeGrafter"/>
</dbReference>
<dbReference type="Gene3D" id="2.70.70.10">
    <property type="entry name" value="Glucose Permease (Domain IIA)"/>
    <property type="match status" value="1"/>
</dbReference>
<keyword evidence="1" id="KW-0732">Signal</keyword>
<organism evidence="3 4">
    <name type="scientific">Moheibacter lacus</name>
    <dbReference type="NCBI Taxonomy" id="2745851"/>
    <lineage>
        <taxon>Bacteria</taxon>
        <taxon>Pseudomonadati</taxon>
        <taxon>Bacteroidota</taxon>
        <taxon>Flavobacteriia</taxon>
        <taxon>Flavobacteriales</taxon>
        <taxon>Weeksellaceae</taxon>
        <taxon>Moheibacter</taxon>
    </lineage>
</organism>
<evidence type="ECO:0000256" key="1">
    <source>
        <dbReference type="SAM" id="SignalP"/>
    </source>
</evidence>
<dbReference type="PROSITE" id="PS51257">
    <property type="entry name" value="PROKAR_LIPOPROTEIN"/>
    <property type="match status" value="1"/>
</dbReference>
<sequence>MMSLKQIFLGLLILIGLFACKNDEAQSTPSDFYVALPSPPVKMVNTSGTWLVYEMHIKTPSVQKVDISNAENELLTYTDFNSSEDMHLASIWLPFPENGWNVSQLNHRFTYLDAMGNEKEFDFNLTLPSDFPDPITIQFPVPHGVWIAEGAPGANSYHTRALFSYPEPIFDEDQNGYLFGNNPQRYAIDYALLIDGLPYENDGTQLSDWHCYNLPILAAEGGTVVFTRSDIPDNQTPGELDYETGIDNATGNVVYIKHPDGSIGTYCHMVPNSVLVEVGDEVTTGQEIGRLGNSGNSFGPHLHMHVLTNPENQSITEYSDGFFMESLPYRFADFTKLGALPPGYLDESPLVPFVPTMSESCQHQLPSESDVIEF</sequence>
<keyword evidence="4" id="KW-1185">Reference proteome</keyword>
<dbReference type="AlphaFoldDB" id="A0A838ZTG9"/>
<dbReference type="EMBL" id="JACDZE010000004">
    <property type="protein sequence ID" value="MBA5630262.1"/>
    <property type="molecule type" value="Genomic_DNA"/>
</dbReference>
<accession>A0A838ZTG9</accession>
<dbReference type="Proteomes" id="UP000552241">
    <property type="component" value="Unassembled WGS sequence"/>
</dbReference>
<reference evidence="3 4" key="1">
    <citation type="submission" date="2020-07" db="EMBL/GenBank/DDBJ databases">
        <title>Moheibacter lacus sp. nov., a member of the family Flavobacteriaceae isolated from freshwater lake sediment.</title>
        <authorList>
            <person name="Liu Y."/>
        </authorList>
    </citation>
    <scope>NUCLEOTIDE SEQUENCE [LARGE SCALE GENOMIC DNA]</scope>
    <source>
        <strain evidence="3 4">BDHS18</strain>
    </source>
</reference>
<dbReference type="SUPFAM" id="SSF51261">
    <property type="entry name" value="Duplicated hybrid motif"/>
    <property type="match status" value="1"/>
</dbReference>